<comment type="caution">
    <text evidence="10">The sequence shown here is derived from an EMBL/GenBank/DDBJ whole genome shotgun (WGS) entry which is preliminary data.</text>
</comment>
<evidence type="ECO:0000313" key="10">
    <source>
        <dbReference type="EMBL" id="MFI2488487.1"/>
    </source>
</evidence>
<dbReference type="EMBL" id="JBIRYI010000009">
    <property type="protein sequence ID" value="MFI2488487.1"/>
    <property type="molecule type" value="Genomic_DNA"/>
</dbReference>
<sequence>MTDASTPTQTAQNATTTAVRPPSNTGTASGSRGTGGNTARPVAVRPRGRRAQARVISLLKHAGLIAFGFVMLYPLLWMLASSFKPNALIFREPGLIPTDIDLSNYTDGWNALLHPFSHYLINSALVVLGSLLGNLLSCSLAAYAFARLEFKGKRLWFAIMLMSIMLPIHVVIVPQYVLFSQLEWINTFLPLIVPKLLATDAFFIFLMVQFFRGIPRELDEAATLDGCNHLRIYLQIMLPLSMPALATTAIFTFIWTWNDFFSQLIFLTRPEMYTVPIALRTFVDSTGESSWGSLFAMSIVSLIPVFIAFLFGQKYLVKGIATTGIK</sequence>
<keyword evidence="4 7" id="KW-0812">Transmembrane</keyword>
<dbReference type="Proteomes" id="UP001611580">
    <property type="component" value="Unassembled WGS sequence"/>
</dbReference>
<protein>
    <submittedName>
        <fullName evidence="10">Carbohydrate ABC transporter permease</fullName>
    </submittedName>
</protein>
<evidence type="ECO:0000256" key="6">
    <source>
        <dbReference type="ARBA" id="ARBA00023136"/>
    </source>
</evidence>
<dbReference type="RefSeq" id="WP_397405632.1">
    <property type="nucleotide sequence ID" value="NZ_JBIRYI010000009.1"/>
</dbReference>
<dbReference type="InterPro" id="IPR000515">
    <property type="entry name" value="MetI-like"/>
</dbReference>
<feature type="transmembrane region" description="Helical" evidence="7">
    <location>
        <begin position="291"/>
        <end position="311"/>
    </location>
</feature>
<evidence type="ECO:0000259" key="9">
    <source>
        <dbReference type="PROSITE" id="PS50928"/>
    </source>
</evidence>
<reference evidence="10 11" key="1">
    <citation type="submission" date="2024-10" db="EMBL/GenBank/DDBJ databases">
        <title>The Natural Products Discovery Center: Release of the First 8490 Sequenced Strains for Exploring Actinobacteria Biosynthetic Diversity.</title>
        <authorList>
            <person name="Kalkreuter E."/>
            <person name="Kautsar S.A."/>
            <person name="Yang D."/>
            <person name="Bader C.D."/>
            <person name="Teijaro C.N."/>
            <person name="Fluegel L."/>
            <person name="Davis C.M."/>
            <person name="Simpson J.R."/>
            <person name="Lauterbach L."/>
            <person name="Steele A.D."/>
            <person name="Gui C."/>
            <person name="Meng S."/>
            <person name="Li G."/>
            <person name="Viehrig K."/>
            <person name="Ye F."/>
            <person name="Su P."/>
            <person name="Kiefer A.F."/>
            <person name="Nichols A."/>
            <person name="Cepeda A.J."/>
            <person name="Yan W."/>
            <person name="Fan B."/>
            <person name="Jiang Y."/>
            <person name="Adhikari A."/>
            <person name="Zheng C.-J."/>
            <person name="Schuster L."/>
            <person name="Cowan T.M."/>
            <person name="Smanski M.J."/>
            <person name="Chevrette M.G."/>
            <person name="De Carvalho L.P.S."/>
            <person name="Shen B."/>
        </authorList>
    </citation>
    <scope>NUCLEOTIDE SEQUENCE [LARGE SCALE GENOMIC DNA]</scope>
    <source>
        <strain evidence="10 11">NPDC019481</strain>
    </source>
</reference>
<keyword evidence="5 7" id="KW-1133">Transmembrane helix</keyword>
<evidence type="ECO:0000256" key="1">
    <source>
        <dbReference type="ARBA" id="ARBA00004651"/>
    </source>
</evidence>
<dbReference type="InterPro" id="IPR035906">
    <property type="entry name" value="MetI-like_sf"/>
</dbReference>
<comment type="subcellular location">
    <subcellularLocation>
        <location evidence="1 7">Cell membrane</location>
        <topology evidence="1 7">Multi-pass membrane protein</topology>
    </subcellularLocation>
</comment>
<evidence type="ECO:0000256" key="7">
    <source>
        <dbReference type="RuleBase" id="RU363032"/>
    </source>
</evidence>
<feature type="compositionally biased region" description="Low complexity" evidence="8">
    <location>
        <begin position="1"/>
        <end position="45"/>
    </location>
</feature>
<dbReference type="SUPFAM" id="SSF161098">
    <property type="entry name" value="MetI-like"/>
    <property type="match status" value="1"/>
</dbReference>
<dbReference type="Pfam" id="PF00528">
    <property type="entry name" value="BPD_transp_1"/>
    <property type="match status" value="1"/>
</dbReference>
<comment type="similarity">
    <text evidence="7">Belongs to the binding-protein-dependent transport system permease family.</text>
</comment>
<evidence type="ECO:0000256" key="4">
    <source>
        <dbReference type="ARBA" id="ARBA00022692"/>
    </source>
</evidence>
<evidence type="ECO:0000256" key="8">
    <source>
        <dbReference type="SAM" id="MobiDB-lite"/>
    </source>
</evidence>
<keyword evidence="6 7" id="KW-0472">Membrane</keyword>
<evidence type="ECO:0000256" key="3">
    <source>
        <dbReference type="ARBA" id="ARBA00022475"/>
    </source>
</evidence>
<dbReference type="PANTHER" id="PTHR43744">
    <property type="entry name" value="ABC TRANSPORTER PERMEASE PROTEIN MG189-RELATED-RELATED"/>
    <property type="match status" value="1"/>
</dbReference>
<accession>A0ABW7XLS4</accession>
<feature type="transmembrane region" description="Helical" evidence="7">
    <location>
        <begin position="191"/>
        <end position="211"/>
    </location>
</feature>
<proteinExistence type="inferred from homology"/>
<organism evidence="10 11">
    <name type="scientific">Promicromonospora kroppenstedtii</name>
    <dbReference type="NCBI Taxonomy" id="440482"/>
    <lineage>
        <taxon>Bacteria</taxon>
        <taxon>Bacillati</taxon>
        <taxon>Actinomycetota</taxon>
        <taxon>Actinomycetes</taxon>
        <taxon>Micrococcales</taxon>
        <taxon>Promicromonosporaceae</taxon>
        <taxon>Promicromonospora</taxon>
    </lineage>
</organism>
<dbReference type="CDD" id="cd06261">
    <property type="entry name" value="TM_PBP2"/>
    <property type="match status" value="1"/>
</dbReference>
<dbReference type="Gene3D" id="1.10.3720.10">
    <property type="entry name" value="MetI-like"/>
    <property type="match status" value="1"/>
</dbReference>
<dbReference type="PANTHER" id="PTHR43744:SF6">
    <property type="entry name" value="ABC TRANSPORTER PERMEASE PROTEIN YESQ-RELATED"/>
    <property type="match status" value="1"/>
</dbReference>
<name>A0ABW7XLS4_9MICO</name>
<keyword evidence="11" id="KW-1185">Reference proteome</keyword>
<feature type="transmembrane region" description="Helical" evidence="7">
    <location>
        <begin position="119"/>
        <end position="143"/>
    </location>
</feature>
<feature type="transmembrane region" description="Helical" evidence="7">
    <location>
        <begin position="55"/>
        <end position="76"/>
    </location>
</feature>
<evidence type="ECO:0000256" key="2">
    <source>
        <dbReference type="ARBA" id="ARBA00022448"/>
    </source>
</evidence>
<feature type="region of interest" description="Disordered" evidence="8">
    <location>
        <begin position="1"/>
        <end position="46"/>
    </location>
</feature>
<dbReference type="PROSITE" id="PS50928">
    <property type="entry name" value="ABC_TM1"/>
    <property type="match status" value="1"/>
</dbReference>
<feature type="transmembrane region" description="Helical" evidence="7">
    <location>
        <begin position="155"/>
        <end position="179"/>
    </location>
</feature>
<evidence type="ECO:0000256" key="5">
    <source>
        <dbReference type="ARBA" id="ARBA00022989"/>
    </source>
</evidence>
<keyword evidence="3" id="KW-1003">Cell membrane</keyword>
<feature type="domain" description="ABC transmembrane type-1" evidence="9">
    <location>
        <begin position="120"/>
        <end position="312"/>
    </location>
</feature>
<evidence type="ECO:0000313" key="11">
    <source>
        <dbReference type="Proteomes" id="UP001611580"/>
    </source>
</evidence>
<feature type="transmembrane region" description="Helical" evidence="7">
    <location>
        <begin position="232"/>
        <end position="257"/>
    </location>
</feature>
<keyword evidence="2 7" id="KW-0813">Transport</keyword>
<gene>
    <name evidence="10" type="ORF">ACH47X_16355</name>
</gene>